<name>A0A6I4T776_9SPHN</name>
<dbReference type="EMBL" id="WTYT01000004">
    <property type="protein sequence ID" value="MXO65961.1"/>
    <property type="molecule type" value="Genomic_DNA"/>
</dbReference>
<reference evidence="1 2" key="1">
    <citation type="submission" date="2019-12" db="EMBL/GenBank/DDBJ databases">
        <title>Genomic-based taxomic classification of the family Erythrobacteraceae.</title>
        <authorList>
            <person name="Xu L."/>
        </authorList>
    </citation>
    <scope>NUCLEOTIDE SEQUENCE [LARGE SCALE GENOMIC DNA]</scope>
    <source>
        <strain evidence="1 2">LMG 29518</strain>
    </source>
</reference>
<sequence>MNVQSFSEQVSRVRMRIFQVLMRAIGAGNAVPAAWELPAGSLLLAERKLIFASTPCDPALFRRSMHEAATATGADVVLAHQPYAFGPQPTYFSVVLNMNGELIRIDEMLLYFERSSGFWLVPSGHGPFVALERTGLRLDFEPPFVTFQQRCACIEAASAALAGDNQMREAA</sequence>
<dbReference type="OrthoDB" id="7553381at2"/>
<keyword evidence="2" id="KW-1185">Reference proteome</keyword>
<protein>
    <submittedName>
        <fullName evidence="1">Uncharacterized protein</fullName>
    </submittedName>
</protein>
<dbReference type="RefSeq" id="WP_160736422.1">
    <property type="nucleotide sequence ID" value="NZ_WTYT01000004.1"/>
</dbReference>
<proteinExistence type="predicted"/>
<gene>
    <name evidence="1" type="ORF">GRI91_09360</name>
</gene>
<accession>A0A6I4T776</accession>
<dbReference type="AlphaFoldDB" id="A0A6I4T776"/>
<dbReference type="Proteomes" id="UP000438476">
    <property type="component" value="Unassembled WGS sequence"/>
</dbReference>
<comment type="caution">
    <text evidence="1">The sequence shown here is derived from an EMBL/GenBank/DDBJ whole genome shotgun (WGS) entry which is preliminary data.</text>
</comment>
<evidence type="ECO:0000313" key="2">
    <source>
        <dbReference type="Proteomes" id="UP000438476"/>
    </source>
</evidence>
<organism evidence="1 2">
    <name type="scientific">Altericroceibacterium endophyticum</name>
    <dbReference type="NCBI Taxonomy" id="1808508"/>
    <lineage>
        <taxon>Bacteria</taxon>
        <taxon>Pseudomonadati</taxon>
        <taxon>Pseudomonadota</taxon>
        <taxon>Alphaproteobacteria</taxon>
        <taxon>Sphingomonadales</taxon>
        <taxon>Erythrobacteraceae</taxon>
        <taxon>Altericroceibacterium</taxon>
    </lineage>
</organism>
<evidence type="ECO:0000313" key="1">
    <source>
        <dbReference type="EMBL" id="MXO65961.1"/>
    </source>
</evidence>